<dbReference type="EMBL" id="AZIL01000033">
    <property type="protein sequence ID" value="EWM30534.1"/>
    <property type="molecule type" value="Genomic_DNA"/>
</dbReference>
<feature type="repeat" description="ARM" evidence="2">
    <location>
        <begin position="311"/>
        <end position="355"/>
    </location>
</feature>
<dbReference type="InterPro" id="IPR016024">
    <property type="entry name" value="ARM-type_fold"/>
</dbReference>
<dbReference type="PROSITE" id="PS50176">
    <property type="entry name" value="ARM_REPEAT"/>
    <property type="match status" value="2"/>
</dbReference>
<dbReference type="SUPFAM" id="SSF48371">
    <property type="entry name" value="ARM repeat"/>
    <property type="match status" value="1"/>
</dbReference>
<evidence type="ECO:0000313" key="3">
    <source>
        <dbReference type="EMBL" id="EWM30534.1"/>
    </source>
</evidence>
<reference evidence="3 4" key="1">
    <citation type="journal article" date="2014" name="Mol. Plant">
        <title>Chromosome Scale Genome Assembly and Transcriptome Profiling of Nannochloropsis gaditana in Nitrogen Depletion.</title>
        <authorList>
            <person name="Corteggiani Carpinelli E."/>
            <person name="Telatin A."/>
            <person name="Vitulo N."/>
            <person name="Forcato C."/>
            <person name="D'Angelo M."/>
            <person name="Schiavon R."/>
            <person name="Vezzi A."/>
            <person name="Giacometti G.M."/>
            <person name="Morosinotto T."/>
            <person name="Valle G."/>
        </authorList>
    </citation>
    <scope>NUCLEOTIDE SEQUENCE [LARGE SCALE GENOMIC DNA]</scope>
    <source>
        <strain evidence="3 4">B-31</strain>
    </source>
</reference>
<dbReference type="InterPro" id="IPR000225">
    <property type="entry name" value="Armadillo"/>
</dbReference>
<feature type="repeat" description="ARM" evidence="2">
    <location>
        <begin position="354"/>
        <end position="398"/>
    </location>
</feature>
<dbReference type="PANTHER" id="PTHR22895">
    <property type="entry name" value="ARMADILLO REPEAT-CONTAINING PROTEIN 6"/>
    <property type="match status" value="1"/>
</dbReference>
<name>W7UC49_9STRA</name>
<dbReference type="Proteomes" id="UP000019335">
    <property type="component" value="Chromosome 1"/>
</dbReference>
<organism evidence="3 4">
    <name type="scientific">Nannochloropsis gaditana</name>
    <dbReference type="NCBI Taxonomy" id="72520"/>
    <lineage>
        <taxon>Eukaryota</taxon>
        <taxon>Sar</taxon>
        <taxon>Stramenopiles</taxon>
        <taxon>Ochrophyta</taxon>
        <taxon>Eustigmatophyceae</taxon>
        <taxon>Eustigmatales</taxon>
        <taxon>Monodopsidaceae</taxon>
        <taxon>Nannochloropsis</taxon>
    </lineage>
</organism>
<keyword evidence="1" id="KW-0677">Repeat</keyword>
<dbReference type="InterPro" id="IPR011989">
    <property type="entry name" value="ARM-like"/>
</dbReference>
<dbReference type="PANTHER" id="PTHR22895:SF0">
    <property type="entry name" value="ARMADILLO REPEAT-CONTAINING PROTEIN 6"/>
    <property type="match status" value="1"/>
</dbReference>
<evidence type="ECO:0000313" key="4">
    <source>
        <dbReference type="Proteomes" id="UP000019335"/>
    </source>
</evidence>
<dbReference type="OrthoDB" id="449062at2759"/>
<dbReference type="Gene3D" id="1.25.10.10">
    <property type="entry name" value="Leucine-rich Repeat Variant"/>
    <property type="match status" value="1"/>
</dbReference>
<accession>W7UC49</accession>
<proteinExistence type="predicted"/>
<evidence type="ECO:0000256" key="1">
    <source>
        <dbReference type="ARBA" id="ARBA00022737"/>
    </source>
</evidence>
<dbReference type="AlphaFoldDB" id="W7UC49"/>
<evidence type="ECO:0000256" key="2">
    <source>
        <dbReference type="PROSITE-ProRule" id="PRU00259"/>
    </source>
</evidence>
<sequence>MQGHRLTIFVSPMRSLHFFSASTSMVSTPEVPKKRISQATFDETVYENMVDLEMDRADAVKDALQQFTSQGVDLENICVTLNENDGRWLEEVDAQLTALKNCLDNGTDLSLPPSWSPEATLAALQALHSALTDSDIKRADNARKLLGSKDAVNVIARIWQEWGDEPSCVTLDPAEAEAIAKARLLAVAVTEAACGGGSAGDQSKHAFRPTSMRMLCQAARRAQLREQRSFLIASLSLVRVLSTRAEDHKVSFVEHGGLDTLVECLEKEAWASDCEIVREACGAIKAVTAVDDFRKDFSASHTHTRALTAKGCIPVLLQACRRFGADSDTVATGLDALRNLANNEESVNQIASEGGVVGTVRALQAHLSHPALARAATGLFRNVSADDRHKTRLCKNGAAQLMLEAMREHAQERKIQEHGLATLGAMALRSPDNCRHLFGMGAVSVILEALERHPEARAIQRQGCLAVRNMVSRVPELGEAFLEAGAEPLLRLAGRYQESVDEAYAALRDLKCDVKRVIVDPLTGEIKAPEEFGSAKTSFRPLFDSSNDIEGAVQAAINAPSNSYRF</sequence>
<protein>
    <submittedName>
        <fullName evidence="3">Armadillo repeat containing 6</fullName>
    </submittedName>
</protein>
<gene>
    <name evidence="3" type="ORF">Naga_100013g30</name>
</gene>
<comment type="caution">
    <text evidence="3">The sequence shown here is derived from an EMBL/GenBank/DDBJ whole genome shotgun (WGS) entry which is preliminary data.</text>
</comment>
<dbReference type="SMART" id="SM00185">
    <property type="entry name" value="ARM"/>
    <property type="match status" value="5"/>
</dbReference>
<keyword evidence="4" id="KW-1185">Reference proteome</keyword>